<dbReference type="GO" id="GO:0016747">
    <property type="term" value="F:acyltransferase activity, transferring groups other than amino-acyl groups"/>
    <property type="evidence" value="ECO:0007669"/>
    <property type="project" value="InterPro"/>
</dbReference>
<keyword evidence="2" id="KW-0012">Acyltransferase</keyword>
<sequence length="167" mass="17913">MHDQPIIIRPAAQLDAPAISALIIALSRYFLADPDRPGDAAVFLETITPAGVANTLADGRFRYHVADADGVLVGVVGVRDGRHLYHLFVAEPFHGRGIAARLWAHARRVALQDGDHPGEFTVNSSLHAVPVYERLGFAPDGERTVKDGIAYLPMRLARAGSHPSGPG</sequence>
<dbReference type="InterPro" id="IPR000182">
    <property type="entry name" value="GNAT_dom"/>
</dbReference>
<dbReference type="Gene3D" id="3.40.630.30">
    <property type="match status" value="1"/>
</dbReference>
<dbReference type="InterPro" id="IPR016181">
    <property type="entry name" value="Acyl_CoA_acyltransferase"/>
</dbReference>
<name>A0A841GNL9_9BACT</name>
<proteinExistence type="predicted"/>
<dbReference type="Proteomes" id="UP000582837">
    <property type="component" value="Unassembled WGS sequence"/>
</dbReference>
<evidence type="ECO:0000256" key="1">
    <source>
        <dbReference type="ARBA" id="ARBA00022679"/>
    </source>
</evidence>
<protein>
    <submittedName>
        <fullName evidence="4">GNAT superfamily N-acetyltransferase</fullName>
    </submittedName>
</protein>
<keyword evidence="5" id="KW-1185">Reference proteome</keyword>
<evidence type="ECO:0000313" key="4">
    <source>
        <dbReference type="EMBL" id="MBB6068912.1"/>
    </source>
</evidence>
<keyword evidence="1 4" id="KW-0808">Transferase</keyword>
<organism evidence="4 5">
    <name type="scientific">Longimicrobium terrae</name>
    <dbReference type="NCBI Taxonomy" id="1639882"/>
    <lineage>
        <taxon>Bacteria</taxon>
        <taxon>Pseudomonadati</taxon>
        <taxon>Gemmatimonadota</taxon>
        <taxon>Longimicrobiia</taxon>
        <taxon>Longimicrobiales</taxon>
        <taxon>Longimicrobiaceae</taxon>
        <taxon>Longimicrobium</taxon>
    </lineage>
</organism>
<accession>A0A841GNL9</accession>
<evidence type="ECO:0000256" key="2">
    <source>
        <dbReference type="ARBA" id="ARBA00023315"/>
    </source>
</evidence>
<evidence type="ECO:0000313" key="5">
    <source>
        <dbReference type="Proteomes" id="UP000582837"/>
    </source>
</evidence>
<dbReference type="AlphaFoldDB" id="A0A841GNL9"/>
<evidence type="ECO:0000259" key="3">
    <source>
        <dbReference type="PROSITE" id="PS51186"/>
    </source>
</evidence>
<comment type="caution">
    <text evidence="4">The sequence shown here is derived from an EMBL/GenBank/DDBJ whole genome shotgun (WGS) entry which is preliminary data.</text>
</comment>
<dbReference type="PROSITE" id="PS51186">
    <property type="entry name" value="GNAT"/>
    <property type="match status" value="1"/>
</dbReference>
<dbReference type="PANTHER" id="PTHR43877">
    <property type="entry name" value="AMINOALKYLPHOSPHONATE N-ACETYLTRANSFERASE-RELATED-RELATED"/>
    <property type="match status" value="1"/>
</dbReference>
<dbReference type="SUPFAM" id="SSF55729">
    <property type="entry name" value="Acyl-CoA N-acyltransferases (Nat)"/>
    <property type="match status" value="1"/>
</dbReference>
<reference evidence="4 5" key="1">
    <citation type="submission" date="2020-08" db="EMBL/GenBank/DDBJ databases">
        <title>Genomic Encyclopedia of Type Strains, Phase IV (KMG-IV): sequencing the most valuable type-strain genomes for metagenomic binning, comparative biology and taxonomic classification.</title>
        <authorList>
            <person name="Goeker M."/>
        </authorList>
    </citation>
    <scope>NUCLEOTIDE SEQUENCE [LARGE SCALE GENOMIC DNA]</scope>
    <source>
        <strain evidence="4 5">DSM 29007</strain>
    </source>
</reference>
<feature type="domain" description="N-acetyltransferase" evidence="3">
    <location>
        <begin position="6"/>
        <end position="159"/>
    </location>
</feature>
<gene>
    <name evidence="4" type="ORF">HNQ61_000523</name>
</gene>
<dbReference type="Pfam" id="PF13673">
    <property type="entry name" value="Acetyltransf_10"/>
    <property type="match status" value="1"/>
</dbReference>
<dbReference type="CDD" id="cd04301">
    <property type="entry name" value="NAT_SF"/>
    <property type="match status" value="1"/>
</dbReference>
<dbReference type="RefSeq" id="WP_170031399.1">
    <property type="nucleotide sequence ID" value="NZ_JABDTL010000001.1"/>
</dbReference>
<dbReference type="EMBL" id="JACHIA010000001">
    <property type="protein sequence ID" value="MBB6068912.1"/>
    <property type="molecule type" value="Genomic_DNA"/>
</dbReference>
<dbReference type="InterPro" id="IPR050832">
    <property type="entry name" value="Bact_Acetyltransf"/>
</dbReference>